<dbReference type="GO" id="GO:0005506">
    <property type="term" value="F:iron ion binding"/>
    <property type="evidence" value="ECO:0007669"/>
    <property type="project" value="InterPro"/>
</dbReference>
<dbReference type="Proteomes" id="UP000193409">
    <property type="component" value="Unassembled WGS sequence"/>
</dbReference>
<keyword evidence="12" id="KW-1185">Reference proteome</keyword>
<keyword evidence="6" id="KW-0249">Electron transport</keyword>
<reference evidence="11 12" key="1">
    <citation type="submission" date="2017-03" db="EMBL/GenBank/DDBJ databases">
        <authorList>
            <person name="Afonso C.L."/>
            <person name="Miller P.J."/>
            <person name="Scott M.A."/>
            <person name="Spackman E."/>
            <person name="Goraichik I."/>
            <person name="Dimitrov K.M."/>
            <person name="Suarez D.L."/>
            <person name="Swayne D.E."/>
        </authorList>
    </citation>
    <scope>NUCLEOTIDE SEQUENCE [LARGE SCALE GENOMIC DNA]</scope>
    <source>
        <strain evidence="11 12">CECT 7680</strain>
    </source>
</reference>
<dbReference type="AlphaFoldDB" id="A0A1Y5T6K1"/>
<evidence type="ECO:0000259" key="10">
    <source>
        <dbReference type="PROSITE" id="PS51007"/>
    </source>
</evidence>
<evidence type="ECO:0000256" key="4">
    <source>
        <dbReference type="ARBA" id="ARBA00022660"/>
    </source>
</evidence>
<keyword evidence="5 8" id="KW-0479">Metal-binding</keyword>
<accession>A0A1Y5T6K1</accession>
<evidence type="ECO:0000256" key="3">
    <source>
        <dbReference type="ARBA" id="ARBA00022617"/>
    </source>
</evidence>
<dbReference type="PRINTS" id="PR00605">
    <property type="entry name" value="CYTCHROMECIC"/>
</dbReference>
<dbReference type="RefSeq" id="WP_085869413.1">
    <property type="nucleotide sequence ID" value="NZ_FWFQ01000022.1"/>
</dbReference>
<gene>
    <name evidence="11" type="primary">ccoP1</name>
    <name evidence="11" type="ORF">PSA7680_02883</name>
</gene>
<dbReference type="InterPro" id="IPR036909">
    <property type="entry name" value="Cyt_c-like_dom_sf"/>
</dbReference>
<keyword evidence="3 8" id="KW-0349">Heme</keyword>
<feature type="chain" id="PRO_5012780107" evidence="9">
    <location>
        <begin position="26"/>
        <end position="408"/>
    </location>
</feature>
<sequence length="408" mass="42606">MIGKSGTALAALMLLAATVTSKAEAQEQTSAPLDRVQSVFSLAVDPAGDGALLLGTGYGLLRATPDGMAQVITPPRAAITGIATDPNDPARLLLNGIDADGASAGLLTFDPEQARWTATPGTQGETGTKLTSLSISRLDGDRMAGIDKTIQLSANGGLSWEPLATTPEETLAVALSGTSPSRIFAATVGGLMVSEDNGQSWQQSYPGDAPVTVVTSLSGGRVAAFIYRTGLVMADEETLDWQVVGTGFQDRFLRALIEDPSSPETLYAVADTGAILLSRDGGATWISFEGSDLATPDRIAAGKVLYDDNCASCHGAGGIGEAPDDPEARDEFGFKAPALNDAMHAWHHSDAGLRATIHKGSPRNERMAAWQEVLSDEEIDSILAYVKSTWSIRSLACQGARHMACMGQ</sequence>
<proteinExistence type="predicted"/>
<keyword evidence="9" id="KW-0732">Signal</keyword>
<organism evidence="11 12">
    <name type="scientific">Pseudoruegeria aquimaris</name>
    <dbReference type="NCBI Taxonomy" id="393663"/>
    <lineage>
        <taxon>Bacteria</taxon>
        <taxon>Pseudomonadati</taxon>
        <taxon>Pseudomonadota</taxon>
        <taxon>Alphaproteobacteria</taxon>
        <taxon>Rhodobacterales</taxon>
        <taxon>Roseobacteraceae</taxon>
        <taxon>Pseudoruegeria</taxon>
    </lineage>
</organism>
<name>A0A1Y5T6K1_9RHOB</name>
<evidence type="ECO:0000256" key="9">
    <source>
        <dbReference type="SAM" id="SignalP"/>
    </source>
</evidence>
<keyword evidence="2" id="KW-0813">Transport</keyword>
<dbReference type="PROSITE" id="PS51007">
    <property type="entry name" value="CYTC"/>
    <property type="match status" value="1"/>
</dbReference>
<keyword evidence="4" id="KW-0679">Respiratory chain</keyword>
<evidence type="ECO:0000256" key="1">
    <source>
        <dbReference type="ARBA" id="ARBA00001926"/>
    </source>
</evidence>
<evidence type="ECO:0000256" key="6">
    <source>
        <dbReference type="ARBA" id="ARBA00022982"/>
    </source>
</evidence>
<feature type="signal peptide" evidence="9">
    <location>
        <begin position="1"/>
        <end position="25"/>
    </location>
</feature>
<dbReference type="GO" id="GO:0009055">
    <property type="term" value="F:electron transfer activity"/>
    <property type="evidence" value="ECO:0007669"/>
    <property type="project" value="InterPro"/>
</dbReference>
<evidence type="ECO:0000256" key="5">
    <source>
        <dbReference type="ARBA" id="ARBA00022723"/>
    </source>
</evidence>
<protein>
    <submittedName>
        <fullName evidence="11">Cbb3-type cytochrome c oxidase subunit CcoP1</fullName>
    </submittedName>
</protein>
<dbReference type="Pfam" id="PF13442">
    <property type="entry name" value="Cytochrome_CBB3"/>
    <property type="match status" value="1"/>
</dbReference>
<comment type="cofactor">
    <cofactor evidence="1">
        <name>heme c</name>
        <dbReference type="ChEBI" id="CHEBI:61717"/>
    </cofactor>
</comment>
<dbReference type="InterPro" id="IPR009056">
    <property type="entry name" value="Cyt_c-like_dom"/>
</dbReference>
<evidence type="ECO:0000256" key="8">
    <source>
        <dbReference type="PROSITE-ProRule" id="PRU00433"/>
    </source>
</evidence>
<dbReference type="EMBL" id="FWFQ01000022">
    <property type="protein sequence ID" value="SLN54888.1"/>
    <property type="molecule type" value="Genomic_DNA"/>
</dbReference>
<dbReference type="SUPFAM" id="SSF46626">
    <property type="entry name" value="Cytochrome c"/>
    <property type="match status" value="1"/>
</dbReference>
<evidence type="ECO:0000256" key="2">
    <source>
        <dbReference type="ARBA" id="ARBA00022448"/>
    </source>
</evidence>
<dbReference type="SUPFAM" id="SSF110296">
    <property type="entry name" value="Oligoxyloglucan reducing end-specific cellobiohydrolase"/>
    <property type="match status" value="1"/>
</dbReference>
<dbReference type="OrthoDB" id="9764804at2"/>
<dbReference type="Gene3D" id="2.130.10.10">
    <property type="entry name" value="YVTN repeat-like/Quinoprotein amine dehydrogenase"/>
    <property type="match status" value="1"/>
</dbReference>
<dbReference type="GO" id="GO:0020037">
    <property type="term" value="F:heme binding"/>
    <property type="evidence" value="ECO:0007669"/>
    <property type="project" value="InterPro"/>
</dbReference>
<feature type="domain" description="Cytochrome c" evidence="10">
    <location>
        <begin position="297"/>
        <end position="390"/>
    </location>
</feature>
<evidence type="ECO:0000313" key="12">
    <source>
        <dbReference type="Proteomes" id="UP000193409"/>
    </source>
</evidence>
<keyword evidence="7 8" id="KW-0408">Iron</keyword>
<evidence type="ECO:0000313" key="11">
    <source>
        <dbReference type="EMBL" id="SLN54888.1"/>
    </source>
</evidence>
<dbReference type="InterPro" id="IPR015943">
    <property type="entry name" value="WD40/YVTN_repeat-like_dom_sf"/>
</dbReference>
<dbReference type="Gene3D" id="1.10.760.10">
    <property type="entry name" value="Cytochrome c-like domain"/>
    <property type="match status" value="1"/>
</dbReference>
<dbReference type="InterPro" id="IPR008168">
    <property type="entry name" value="Cyt_C_IC"/>
</dbReference>
<evidence type="ECO:0000256" key="7">
    <source>
        <dbReference type="ARBA" id="ARBA00023004"/>
    </source>
</evidence>